<dbReference type="AlphaFoldDB" id="A0A9D2EAI6"/>
<dbReference type="SUPFAM" id="SSF55729">
    <property type="entry name" value="Acyl-CoA N-acyltransferases (Nat)"/>
    <property type="match status" value="1"/>
</dbReference>
<comment type="caution">
    <text evidence="2">The sequence shown here is derived from an EMBL/GenBank/DDBJ whole genome shotgun (WGS) entry which is preliminary data.</text>
</comment>
<protein>
    <submittedName>
        <fullName evidence="2">GNAT family N-acetyltransferase</fullName>
    </submittedName>
</protein>
<reference evidence="2" key="1">
    <citation type="journal article" date="2021" name="PeerJ">
        <title>Extensive microbial diversity within the chicken gut microbiome revealed by metagenomics and culture.</title>
        <authorList>
            <person name="Gilroy R."/>
            <person name="Ravi A."/>
            <person name="Getino M."/>
            <person name="Pursley I."/>
            <person name="Horton D.L."/>
            <person name="Alikhan N.F."/>
            <person name="Baker D."/>
            <person name="Gharbi K."/>
            <person name="Hall N."/>
            <person name="Watson M."/>
            <person name="Adriaenssens E.M."/>
            <person name="Foster-Nyarko E."/>
            <person name="Jarju S."/>
            <person name="Secka A."/>
            <person name="Antonio M."/>
            <person name="Oren A."/>
            <person name="Chaudhuri R.R."/>
            <person name="La Ragione R."/>
            <person name="Hildebrand F."/>
            <person name="Pallen M.J."/>
        </authorList>
    </citation>
    <scope>NUCLEOTIDE SEQUENCE</scope>
    <source>
        <strain evidence="2">ChiGjej4B4-7305</strain>
    </source>
</reference>
<dbReference type="PROSITE" id="PS00435">
    <property type="entry name" value="PEROXIDASE_1"/>
    <property type="match status" value="1"/>
</dbReference>
<sequence>MSTTDWRQVDRAELLELSGGDPFLRWVTDDRLLAIAGPAGWAWLHPWRPGGRHWGGAFIGPDHDGGALAGSALSRLILLAQADGVAPEWFSTTDGGALRLPAGWEQAGVGEWDFMWTEEAREPTPTGLDFIELDDTADAAELERFGRAHNAAFEGFPGWDYALLWLGVRRRGELVAIGALHALGAGTPHLAGIVTHTDCRGQGLGEAMVTELTRRAIAVAGVSTLGVTHTNTAALRLYQRLGYRTAHLFRTVDLTR</sequence>
<proteinExistence type="predicted"/>
<dbReference type="PROSITE" id="PS51186">
    <property type="entry name" value="GNAT"/>
    <property type="match status" value="1"/>
</dbReference>
<dbReference type="InterPro" id="IPR016181">
    <property type="entry name" value="Acyl_CoA_acyltransferase"/>
</dbReference>
<name>A0A9D2EAI6_9MICO</name>
<dbReference type="InterPro" id="IPR019793">
    <property type="entry name" value="Peroxidases_heam-ligand_BS"/>
</dbReference>
<gene>
    <name evidence="2" type="ORF">H9815_00565</name>
</gene>
<feature type="domain" description="N-acetyltransferase" evidence="1">
    <location>
        <begin position="118"/>
        <end position="256"/>
    </location>
</feature>
<dbReference type="EMBL" id="DXBY01000014">
    <property type="protein sequence ID" value="HIZ34243.1"/>
    <property type="molecule type" value="Genomic_DNA"/>
</dbReference>
<dbReference type="GO" id="GO:0016747">
    <property type="term" value="F:acyltransferase activity, transferring groups other than amino-acyl groups"/>
    <property type="evidence" value="ECO:0007669"/>
    <property type="project" value="InterPro"/>
</dbReference>
<dbReference type="InterPro" id="IPR000182">
    <property type="entry name" value="GNAT_dom"/>
</dbReference>
<evidence type="ECO:0000313" key="2">
    <source>
        <dbReference type="EMBL" id="HIZ34243.1"/>
    </source>
</evidence>
<evidence type="ECO:0000259" key="1">
    <source>
        <dbReference type="PROSITE" id="PS51186"/>
    </source>
</evidence>
<dbReference type="Pfam" id="PF00583">
    <property type="entry name" value="Acetyltransf_1"/>
    <property type="match status" value="1"/>
</dbReference>
<reference evidence="2" key="2">
    <citation type="submission" date="2021-04" db="EMBL/GenBank/DDBJ databases">
        <authorList>
            <person name="Gilroy R."/>
        </authorList>
    </citation>
    <scope>NUCLEOTIDE SEQUENCE</scope>
    <source>
        <strain evidence="2">ChiGjej4B4-7305</strain>
    </source>
</reference>
<evidence type="ECO:0000313" key="3">
    <source>
        <dbReference type="Proteomes" id="UP000824037"/>
    </source>
</evidence>
<dbReference type="Gene3D" id="3.40.630.30">
    <property type="match status" value="1"/>
</dbReference>
<accession>A0A9D2EAI6</accession>
<dbReference type="Proteomes" id="UP000824037">
    <property type="component" value="Unassembled WGS sequence"/>
</dbReference>
<organism evidence="2 3">
    <name type="scientific">Candidatus Ruania gallistercoris</name>
    <dbReference type="NCBI Taxonomy" id="2838746"/>
    <lineage>
        <taxon>Bacteria</taxon>
        <taxon>Bacillati</taxon>
        <taxon>Actinomycetota</taxon>
        <taxon>Actinomycetes</taxon>
        <taxon>Micrococcales</taxon>
        <taxon>Ruaniaceae</taxon>
        <taxon>Ruania</taxon>
    </lineage>
</organism>